<evidence type="ECO:0000313" key="2">
    <source>
        <dbReference type="EMBL" id="QJA72853.1"/>
    </source>
</evidence>
<evidence type="ECO:0000313" key="1">
    <source>
        <dbReference type="EMBL" id="QJA56789.1"/>
    </source>
</evidence>
<dbReference type="EMBL" id="MT141239">
    <property type="protein sequence ID" value="QJA56789.1"/>
    <property type="molecule type" value="Genomic_DNA"/>
</dbReference>
<gene>
    <name evidence="2" type="ORF">MM415A02581_0003</name>
    <name evidence="1" type="ORF">MM415B01788_0002</name>
</gene>
<accession>A0A6M3JSB0</accession>
<protein>
    <submittedName>
        <fullName evidence="2">Uncharacterized protein</fullName>
    </submittedName>
</protein>
<reference evidence="2" key="1">
    <citation type="submission" date="2020-03" db="EMBL/GenBank/DDBJ databases">
        <title>The deep terrestrial virosphere.</title>
        <authorList>
            <person name="Holmfeldt K."/>
            <person name="Nilsson E."/>
            <person name="Simone D."/>
            <person name="Lopez-Fernandez M."/>
            <person name="Wu X."/>
            <person name="de Brujin I."/>
            <person name="Lundin D."/>
            <person name="Andersson A."/>
            <person name="Bertilsson S."/>
            <person name="Dopson M."/>
        </authorList>
    </citation>
    <scope>NUCLEOTIDE SEQUENCE</scope>
    <source>
        <strain evidence="2">MM415A02581</strain>
        <strain evidence="1">MM415B01788</strain>
    </source>
</reference>
<sequence length="50" mass="5370">MADEATLGVFVLGSSILGISSDDLLSGQDPVVVLKFYSSYKTQLFIEADE</sequence>
<organism evidence="2">
    <name type="scientific">viral metagenome</name>
    <dbReference type="NCBI Taxonomy" id="1070528"/>
    <lineage>
        <taxon>unclassified sequences</taxon>
        <taxon>metagenomes</taxon>
        <taxon>organismal metagenomes</taxon>
    </lineage>
</organism>
<proteinExistence type="predicted"/>
<dbReference type="EMBL" id="MT141983">
    <property type="protein sequence ID" value="QJA72853.1"/>
    <property type="molecule type" value="Genomic_DNA"/>
</dbReference>
<name>A0A6M3JSB0_9ZZZZ</name>
<dbReference type="AlphaFoldDB" id="A0A6M3JSB0"/>